<proteinExistence type="predicted"/>
<keyword evidence="2" id="KW-1185">Reference proteome</keyword>
<accession>A0A1G9B9V8</accession>
<sequence>MTEVLDFGGISTLYSGLKRRDRDEIAGDLGVVDSTGAGNGSALANWLQVINYLRNVCAHHSRLWNRNMDVQIASKHLGPIELLAPLRTGATTQLSRVFGPLCLVLFLLAESADANTWQRWRDHLIDLLITVLPPTGRSLNEMGFPPAWCDWSLWRWRDWQSAVR</sequence>
<dbReference type="Proteomes" id="UP000199213">
    <property type="component" value="Unassembled WGS sequence"/>
</dbReference>
<dbReference type="Pfam" id="PF07751">
    <property type="entry name" value="Abi_2"/>
    <property type="match status" value="1"/>
</dbReference>
<reference evidence="2" key="1">
    <citation type="submission" date="2016-10" db="EMBL/GenBank/DDBJ databases">
        <authorList>
            <person name="Varghese N."/>
            <person name="Submissions S."/>
        </authorList>
    </citation>
    <scope>NUCLEOTIDE SEQUENCE [LARGE SCALE GENOMIC DNA]</scope>
    <source>
        <strain evidence="2">DSM 45460</strain>
    </source>
</reference>
<evidence type="ECO:0000313" key="1">
    <source>
        <dbReference type="EMBL" id="SDK36301.1"/>
    </source>
</evidence>
<organism evidence="1 2">
    <name type="scientific">Actinopolyspora mzabensis</name>
    <dbReference type="NCBI Taxonomy" id="995066"/>
    <lineage>
        <taxon>Bacteria</taxon>
        <taxon>Bacillati</taxon>
        <taxon>Actinomycetota</taxon>
        <taxon>Actinomycetes</taxon>
        <taxon>Actinopolysporales</taxon>
        <taxon>Actinopolysporaceae</taxon>
        <taxon>Actinopolyspora</taxon>
    </lineage>
</organism>
<dbReference type="AlphaFoldDB" id="A0A1G9B9V8"/>
<name>A0A1G9B9V8_ACTMZ</name>
<evidence type="ECO:0000313" key="2">
    <source>
        <dbReference type="Proteomes" id="UP000199213"/>
    </source>
</evidence>
<dbReference type="OrthoDB" id="5363652at2"/>
<dbReference type="InterPro" id="IPR011664">
    <property type="entry name" value="Abi_system_AbiD/AbiF-like"/>
</dbReference>
<dbReference type="EMBL" id="FNFM01000007">
    <property type="protein sequence ID" value="SDK36301.1"/>
    <property type="molecule type" value="Genomic_DNA"/>
</dbReference>
<protein>
    <submittedName>
        <fullName evidence="1">Abi-like protein</fullName>
    </submittedName>
</protein>
<gene>
    <name evidence="1" type="ORF">SAMN04487820_10730</name>
</gene>